<feature type="region of interest" description="Disordered" evidence="1">
    <location>
        <begin position="66"/>
        <end position="88"/>
    </location>
</feature>
<sequence length="381" mass="41031">MASHSHNKRYCSAHTRQFVSKSSHIDRSVSADDSELNVESLIENLEDVIMEELSVPCVARSPASPPVPSVSSSATPSQSPTPAPVSGSPAPATPVPVILTSATPGFATSAFVISSPHFKEMLCRLNKPCLSRITPLLNSIKIVKKIIMGFAVHEVMVFTDIKELFMTVKFNIAETFTLMNFFEMIDLYQPILWHLSSNFVMQAKDIHVFENENADVVLFYTCGCETCTPCLGCCCENELFTCCVLLPAFPCVPLSLPEKPCVCFAPAPEAILIKDDNITETTLFCPQAPSVTSSPFSVEKVVCTLGHKCLTLSGSHCHSSDSAPPPSVSSASTPPALAPGSTGLMLSFNFSTHTWVEMAWSHASADVSDSSSSVVSVIELM</sequence>
<evidence type="ECO:0000256" key="1">
    <source>
        <dbReference type="SAM" id="MobiDB-lite"/>
    </source>
</evidence>
<evidence type="ECO:0000313" key="2">
    <source>
        <dbReference type="EMBL" id="EEQ89177.2"/>
    </source>
</evidence>
<proteinExistence type="predicted"/>
<accession>A0ABP2EY81</accession>
<organism evidence="2 3">
    <name type="scientific">Ajellomyces dermatitidis (strain ER-3 / ATCC MYA-2586)</name>
    <name type="common">Blastomyces dermatitidis</name>
    <dbReference type="NCBI Taxonomy" id="559297"/>
    <lineage>
        <taxon>Eukaryota</taxon>
        <taxon>Fungi</taxon>
        <taxon>Dikarya</taxon>
        <taxon>Ascomycota</taxon>
        <taxon>Pezizomycotina</taxon>
        <taxon>Eurotiomycetes</taxon>
        <taxon>Eurotiomycetidae</taxon>
        <taxon>Onygenales</taxon>
        <taxon>Ajellomycetaceae</taxon>
        <taxon>Blastomyces</taxon>
    </lineage>
</organism>
<dbReference type="GeneID" id="69026469"/>
<feature type="compositionally biased region" description="Low complexity" evidence="1">
    <location>
        <begin position="69"/>
        <end position="86"/>
    </location>
</feature>
<reference evidence="3" key="1">
    <citation type="journal article" date="2015" name="PLoS Genet.">
        <title>The dynamic genome and transcriptome of the human fungal pathogen Blastomyces and close relative Emmonsia.</title>
        <authorList>
            <person name="Munoz J.F."/>
            <person name="Gauthier G.M."/>
            <person name="Desjardins C.A."/>
            <person name="Gallo J.E."/>
            <person name="Holder J."/>
            <person name="Sullivan T.D."/>
            <person name="Marty A.J."/>
            <person name="Carmen J.C."/>
            <person name="Chen Z."/>
            <person name="Ding L."/>
            <person name="Gujja S."/>
            <person name="Magrini V."/>
            <person name="Misas E."/>
            <person name="Mitreva M."/>
            <person name="Priest M."/>
            <person name="Saif S."/>
            <person name="Whiston E.A."/>
            <person name="Young S."/>
            <person name="Zeng Q."/>
            <person name="Goldman W.E."/>
            <person name="Mardis E.R."/>
            <person name="Taylor J.W."/>
            <person name="McEwen J.G."/>
            <person name="Clay O.K."/>
            <person name="Klein B.S."/>
            <person name="Cuomo C.A."/>
        </authorList>
    </citation>
    <scope>NUCLEOTIDE SEQUENCE [LARGE SCALE GENOMIC DNA]</scope>
    <source>
        <strain evidence="3">ER-3 / ATCC MYA-2586</strain>
    </source>
</reference>
<dbReference type="Proteomes" id="UP000002039">
    <property type="component" value="Unassembled WGS sequence"/>
</dbReference>
<protein>
    <recommendedName>
        <fullName evidence="4">Flocculation protein FLO11-like</fullName>
    </recommendedName>
</protein>
<evidence type="ECO:0008006" key="4">
    <source>
        <dbReference type="Google" id="ProtNLM"/>
    </source>
</evidence>
<dbReference type="EMBL" id="EQ999976">
    <property type="protein sequence ID" value="EEQ89177.2"/>
    <property type="molecule type" value="Genomic_DNA"/>
</dbReference>
<evidence type="ECO:0000313" key="3">
    <source>
        <dbReference type="Proteomes" id="UP000002039"/>
    </source>
</evidence>
<name>A0ABP2EY81_AJEDR</name>
<gene>
    <name evidence="2" type="ORF">BDCG_04297</name>
</gene>
<keyword evidence="3" id="KW-1185">Reference proteome</keyword>
<dbReference type="RefSeq" id="XP_045276150.1">
    <property type="nucleotide sequence ID" value="XM_045419953.1"/>
</dbReference>